<dbReference type="OrthoDB" id="1936010at2759"/>
<dbReference type="GO" id="GO:0045087">
    <property type="term" value="P:innate immune response"/>
    <property type="evidence" value="ECO:0007669"/>
    <property type="project" value="InterPro"/>
</dbReference>
<name>A0A2G9H8J7_9LAMI</name>
<organism evidence="2 3">
    <name type="scientific">Handroanthus impetiginosus</name>
    <dbReference type="NCBI Taxonomy" id="429701"/>
    <lineage>
        <taxon>Eukaryota</taxon>
        <taxon>Viridiplantae</taxon>
        <taxon>Streptophyta</taxon>
        <taxon>Embryophyta</taxon>
        <taxon>Tracheophyta</taxon>
        <taxon>Spermatophyta</taxon>
        <taxon>Magnoliopsida</taxon>
        <taxon>eudicotyledons</taxon>
        <taxon>Gunneridae</taxon>
        <taxon>Pentapetalae</taxon>
        <taxon>asterids</taxon>
        <taxon>lamiids</taxon>
        <taxon>Lamiales</taxon>
        <taxon>Bignoniaceae</taxon>
        <taxon>Crescentiina</taxon>
        <taxon>Tabebuia alliance</taxon>
        <taxon>Handroanthus</taxon>
    </lineage>
</organism>
<gene>
    <name evidence="2" type="ORF">CDL12_13746</name>
</gene>
<keyword evidence="3" id="KW-1185">Reference proteome</keyword>
<accession>A0A2G9H8J7</accession>
<evidence type="ECO:0000256" key="1">
    <source>
        <dbReference type="SAM" id="MobiDB-lite"/>
    </source>
</evidence>
<reference evidence="3" key="1">
    <citation type="journal article" date="2018" name="Gigascience">
        <title>Genome assembly of the Pink Ipe (Handroanthus impetiginosus, Bignoniaceae), a highly valued, ecologically keystone Neotropical timber forest tree.</title>
        <authorList>
            <person name="Silva-Junior O.B."/>
            <person name="Grattapaglia D."/>
            <person name="Novaes E."/>
            <person name="Collevatti R.G."/>
        </authorList>
    </citation>
    <scope>NUCLEOTIDE SEQUENCE [LARGE SCALE GENOMIC DNA]</scope>
    <source>
        <strain evidence="3">cv. UFG-1</strain>
    </source>
</reference>
<dbReference type="Proteomes" id="UP000231279">
    <property type="component" value="Unassembled WGS sequence"/>
</dbReference>
<proteinExistence type="predicted"/>
<feature type="compositionally biased region" description="Gly residues" evidence="1">
    <location>
        <begin position="61"/>
        <end position="70"/>
    </location>
</feature>
<dbReference type="EMBL" id="NKXS01002442">
    <property type="protein sequence ID" value="PIN13630.1"/>
    <property type="molecule type" value="Genomic_DNA"/>
</dbReference>
<comment type="caution">
    <text evidence="2">The sequence shown here is derived from an EMBL/GenBank/DDBJ whole genome shotgun (WGS) entry which is preliminary data.</text>
</comment>
<feature type="region of interest" description="Disordered" evidence="1">
    <location>
        <begin position="56"/>
        <end position="90"/>
    </location>
</feature>
<evidence type="ECO:0000313" key="3">
    <source>
        <dbReference type="Proteomes" id="UP000231279"/>
    </source>
</evidence>
<dbReference type="PANTHER" id="PTHR34663">
    <property type="entry name" value="OS06G0637400 PROTEIN"/>
    <property type="match status" value="1"/>
</dbReference>
<dbReference type="GO" id="GO:0050793">
    <property type="term" value="P:regulation of developmental process"/>
    <property type="evidence" value="ECO:0007669"/>
    <property type="project" value="InterPro"/>
</dbReference>
<evidence type="ECO:0000313" key="2">
    <source>
        <dbReference type="EMBL" id="PIN13630.1"/>
    </source>
</evidence>
<sequence length="90" mass="9557">MEGISRKSLALVVFIIFFSSLLLLNVESRVLNEKYDLHEVDSAIEKILDEMHVEAMKTGGPSHGGQGHGLTPGLTLGSIKRSGPSPGAGN</sequence>
<dbReference type="InterPro" id="IPR044700">
    <property type="entry name" value="PIP2/PIPL1"/>
</dbReference>
<dbReference type="PANTHER" id="PTHR34663:SF11">
    <property type="entry name" value="DERMOKINE-LIKE"/>
    <property type="match status" value="1"/>
</dbReference>
<protein>
    <submittedName>
        <fullName evidence="2">Uncharacterized protein</fullName>
    </submittedName>
</protein>
<dbReference type="AlphaFoldDB" id="A0A2G9H8J7"/>